<dbReference type="InterPro" id="IPR033985">
    <property type="entry name" value="SusD-like_N"/>
</dbReference>
<dbReference type="GO" id="GO:0009279">
    <property type="term" value="C:cell outer membrane"/>
    <property type="evidence" value="ECO:0007669"/>
    <property type="project" value="UniProtKB-SubCell"/>
</dbReference>
<evidence type="ECO:0000256" key="3">
    <source>
        <dbReference type="ARBA" id="ARBA00022729"/>
    </source>
</evidence>
<comment type="similarity">
    <text evidence="2">Belongs to the SusD family.</text>
</comment>
<feature type="domain" description="RagB/SusD" evidence="6">
    <location>
        <begin position="322"/>
        <end position="661"/>
    </location>
</feature>
<dbReference type="Proteomes" id="UP000422221">
    <property type="component" value="Unassembled WGS sequence"/>
</dbReference>
<protein>
    <submittedName>
        <fullName evidence="8">RagB/SusD family nutrient uptake outer membrane protein</fullName>
    </submittedName>
</protein>
<evidence type="ECO:0000256" key="1">
    <source>
        <dbReference type="ARBA" id="ARBA00004442"/>
    </source>
</evidence>
<name>A0A7J4XIK3_9BACE</name>
<keyword evidence="5" id="KW-0998">Cell outer membrane</keyword>
<evidence type="ECO:0000313" key="8">
    <source>
        <dbReference type="EMBL" id="KAA3765189.1"/>
    </source>
</evidence>
<feature type="domain" description="SusD-like N-terminal" evidence="7">
    <location>
        <begin position="91"/>
        <end position="183"/>
    </location>
</feature>
<evidence type="ECO:0000259" key="6">
    <source>
        <dbReference type="Pfam" id="PF07980"/>
    </source>
</evidence>
<dbReference type="Gene3D" id="1.25.40.390">
    <property type="match status" value="1"/>
</dbReference>
<evidence type="ECO:0000256" key="4">
    <source>
        <dbReference type="ARBA" id="ARBA00023136"/>
    </source>
</evidence>
<dbReference type="Pfam" id="PF07980">
    <property type="entry name" value="SusD_RagB"/>
    <property type="match status" value="1"/>
</dbReference>
<gene>
    <name evidence="8" type="ORF">F3F73_11470</name>
</gene>
<evidence type="ECO:0000256" key="5">
    <source>
        <dbReference type="ARBA" id="ARBA00023237"/>
    </source>
</evidence>
<keyword evidence="4" id="KW-0472">Membrane</keyword>
<dbReference type="AlphaFoldDB" id="A0A7J4XIK3"/>
<evidence type="ECO:0000259" key="7">
    <source>
        <dbReference type="Pfam" id="PF14322"/>
    </source>
</evidence>
<comment type="subcellular location">
    <subcellularLocation>
        <location evidence="1">Cell outer membrane</location>
    </subcellularLocation>
</comment>
<dbReference type="EMBL" id="VWMK01000010">
    <property type="protein sequence ID" value="KAA3765189.1"/>
    <property type="molecule type" value="Genomic_DNA"/>
</dbReference>
<dbReference type="InterPro" id="IPR012944">
    <property type="entry name" value="SusD_RagB_dom"/>
</dbReference>
<dbReference type="SUPFAM" id="SSF48452">
    <property type="entry name" value="TPR-like"/>
    <property type="match status" value="1"/>
</dbReference>
<evidence type="ECO:0000256" key="2">
    <source>
        <dbReference type="ARBA" id="ARBA00006275"/>
    </source>
</evidence>
<reference evidence="8 9" key="1">
    <citation type="journal article" date="2019" name="Nat. Med.">
        <title>A library of human gut bacterial isolates paired with longitudinal multiomics data enables mechanistic microbiome research.</title>
        <authorList>
            <person name="Poyet M."/>
            <person name="Groussin M."/>
            <person name="Gibbons S.M."/>
            <person name="Avila-Pacheco J."/>
            <person name="Jiang X."/>
            <person name="Kearney S.M."/>
            <person name="Perrotta A.R."/>
            <person name="Berdy B."/>
            <person name="Zhao S."/>
            <person name="Lieberman T.D."/>
            <person name="Swanson P.K."/>
            <person name="Smith M."/>
            <person name="Roesemann S."/>
            <person name="Alexander J.E."/>
            <person name="Rich S.A."/>
            <person name="Livny J."/>
            <person name="Vlamakis H."/>
            <person name="Clish C."/>
            <person name="Bullock K."/>
            <person name="Deik A."/>
            <person name="Scott J."/>
            <person name="Pierce K.A."/>
            <person name="Xavier R.J."/>
            <person name="Alm E.J."/>
        </authorList>
    </citation>
    <scope>NUCLEOTIDE SEQUENCE [LARGE SCALE GENOMIC DNA]</scope>
    <source>
        <strain evidence="8 9">BIOML-A10</strain>
    </source>
</reference>
<dbReference type="InterPro" id="IPR011990">
    <property type="entry name" value="TPR-like_helical_dom_sf"/>
</dbReference>
<dbReference type="RefSeq" id="WP_130059086.1">
    <property type="nucleotide sequence ID" value="NZ_JADNPJ010000006.1"/>
</dbReference>
<proteinExistence type="inferred from homology"/>
<keyword evidence="3" id="KW-0732">Signal</keyword>
<accession>A0A7J4XIK3</accession>
<comment type="caution">
    <text evidence="8">The sequence shown here is derived from an EMBL/GenBank/DDBJ whole genome shotgun (WGS) entry which is preliminary data.</text>
</comment>
<sequence length="665" mass="75899">MAALSMMVCTSCESYFDSVPSNVVSLDAVFSNRGLALQWLSNTYSYLPDETSQNYTGGDDETKGIWTPACLEAKLPWDQCNSNHINLGTLYPSTGYVENMWKSYYKGIQKANIYMANIDRCTAMEEYERLWSKAEARALRSIYYYNLFKLYGPFVIIGDEVFDVEGDVEAMMRERSSVDECVDYMVGEFDAILSEGRLKSHFGEDGAMNPQFAGNITKEAVEAIRSELLLYAASPLFNGDSYYKNLTNVDGKHLFPQTYSREKWEKAKTAAENFMKNNPGFQLLYLDKKGAATSDVASSCPYTSVTQASLGRTENTEMIFFRTGGEWNIYYTMTPKHSGITNAQSGGGALAAPLQMIDLFFTENGLSIEKDPEYFTYTDDDLTAAGAAAKMTSQTVHQNPFSKVVYFRPDSKHKIMKQFYNREPRFYAAFTFQNRRWDLDDKLVYYTDFSLNGNSGQAKNGHDYPRSGVLVRKKRTNVSGVNYYVYIRLSEIYLNYAEACCELDDIGTAINYVNKIRLRAGIPEYKGLLAEDLTPTDKRGFERITLDSYDKEFVKKVIYRERLLELSYENHHYFDVRRWGVADMATGDGWIYPSWHNGGEGGDMVGFDVTVDMASDDAKDPLLFYKRKVWETRVYSKRMSLFPIPQTEINRNARIVQNTGWETEV</sequence>
<dbReference type="Pfam" id="PF14322">
    <property type="entry name" value="SusD-like_3"/>
    <property type="match status" value="1"/>
</dbReference>
<evidence type="ECO:0000313" key="9">
    <source>
        <dbReference type="Proteomes" id="UP000422221"/>
    </source>
</evidence>
<organism evidence="8 9">
    <name type="scientific">Bacteroides salyersiae</name>
    <dbReference type="NCBI Taxonomy" id="291644"/>
    <lineage>
        <taxon>Bacteria</taxon>
        <taxon>Pseudomonadati</taxon>
        <taxon>Bacteroidota</taxon>
        <taxon>Bacteroidia</taxon>
        <taxon>Bacteroidales</taxon>
        <taxon>Bacteroidaceae</taxon>
        <taxon>Bacteroides</taxon>
    </lineage>
</organism>